<reference evidence="7" key="3">
    <citation type="submission" date="2025-08" db="UniProtKB">
        <authorList>
            <consortium name="Ensembl"/>
        </authorList>
    </citation>
    <scope>IDENTIFICATION</scope>
</reference>
<dbReference type="PANTHER" id="PTHR11365:SF2">
    <property type="entry name" value="5-OXOPROLINASE"/>
    <property type="match status" value="1"/>
</dbReference>
<reference evidence="7" key="2">
    <citation type="submission" date="2020-02" db="EMBL/GenBank/DDBJ databases">
        <title>Esox lucius (northern pike) genome, fEsoLuc1, primary haplotype.</title>
        <authorList>
            <person name="Myers G."/>
            <person name="Karagic N."/>
            <person name="Meyer A."/>
            <person name="Pippel M."/>
            <person name="Reichard M."/>
            <person name="Winkler S."/>
            <person name="Tracey A."/>
            <person name="Sims Y."/>
            <person name="Howe K."/>
            <person name="Rhie A."/>
            <person name="Formenti G."/>
            <person name="Durbin R."/>
            <person name="Fedrigo O."/>
            <person name="Jarvis E.D."/>
        </authorList>
    </citation>
    <scope>NUCLEOTIDE SEQUENCE [LARGE SCALE GENOMIC DNA]</scope>
</reference>
<dbReference type="Pfam" id="PF05378">
    <property type="entry name" value="Hydant_A_N"/>
    <property type="match status" value="1"/>
</dbReference>
<comment type="similarity">
    <text evidence="1">Belongs to the oxoprolinase family.</text>
</comment>
<reference evidence="7" key="4">
    <citation type="submission" date="2025-09" db="UniProtKB">
        <authorList>
            <consortium name="Ensembl"/>
        </authorList>
    </citation>
    <scope>IDENTIFICATION</scope>
</reference>
<evidence type="ECO:0000313" key="7">
    <source>
        <dbReference type="Ensembl" id="ENSELUP00000074978.2"/>
    </source>
</evidence>
<dbReference type="GO" id="GO:0017168">
    <property type="term" value="F:5-oxoprolinase (ATP-hydrolyzing) activity"/>
    <property type="evidence" value="ECO:0007669"/>
    <property type="project" value="TreeGrafter"/>
</dbReference>
<dbReference type="Pfam" id="PF19278">
    <property type="entry name" value="Hydant_A_C"/>
    <property type="match status" value="1"/>
</dbReference>
<name>A0A6Q2ZAU6_ESOLU</name>
<dbReference type="Pfam" id="PF02538">
    <property type="entry name" value="Hydantoinase_B"/>
    <property type="match status" value="1"/>
</dbReference>
<accession>A0A6Q2ZAU6</accession>
<feature type="domain" description="Hydantoinase/oxoprolinase N-terminal" evidence="5">
    <location>
        <begin position="8"/>
        <end position="208"/>
    </location>
</feature>
<sequence length="1263" mass="136771">MAKGKFDFAIDRGGTFTDVFARLPDGREKVLKLLSHDPQNYQDAPTEGIRRVLEEETGLAFPREQPVDTSLIGWIRMGTTVATNALLERRGERTALLVTKGFKDLLHIGTQARPKLFDLEVAVPEVLYEEVIEVDERVVLRQDGCQLPRKEPNTGDSLEVWREVDMQRVEEDLRGVLSRGITSLAVLLLHSYTWSDHEKAVGSLARKLGFTQVSLSSEVMPMVRVVPRGYTVCADAYLTPKIRQYLEGFTSGFRDGLKDVSVLFMQSDGGLTPMEQFCGSRAVLSGPAGGVVGYAVTSYDPAQKKPVIGFDMGGTSTDVSRYAGQFEHVFEAATAGVTLQAPQLDINTVAAGGGSRLFFRSGMFVVGPESAGAHPGPACYRKGGPLTVTDANLALGRLLPAFFPRIFGPGEDQPLSSDDTMKCFRQLTQEINDFHSTTDGSRDLADGSEPEMSVEEVAMGFIRVANEAMCRPIRALTQAKGHDTSQHVLACFGGAGGQHACAIARALGMKTVFIHKYSGVLSAYGLALADVVEEVQEPCSLQYCPGSFSELDRRVEQLTQRCTETLRGRGFSGSDITTEVFLHLRYQKTDCALMVTAAGYPGNSQSCRSGDFCSAFTERYRKEFGFTISDRPIMVDDIRVRGSGKSGIKSVTHTKRGLDVPKATTVETTTKCYFEDGYLETSVYLCEDLPCDHSISGPAIIIDKNSTILVEPSCVAQLTEGGDVCISVGSDPYCLLGTELNTVQLSIFSHRFMSIADGPGVTAYLHLHQHQGAAGLLLRCFRSRRRPGVQRPSHPGPPGSHAGDGSVSGGCDSEQSSVCRRQCERASVLRGQQGAPCRHWGDHPGLNGAVFTSFKLVTAGVFQEEAVTEALMAPAQYPDCSGTRNLHDNLSDLRAQVAANQRGSALVGELIDSYGLAVVQAYMGHIQSNAELAVRDMLKDFARRRRQKTGSLDVEAEDFMDDGTPIRLRVQVNEKEGSAVFDFTGTGTEVWGNCNAPRAITFSALIYCLRCMVGQDIPLNQGCLAPIRVIIPDGSILQPSQDAAVVGGNVLTSQRVVDVIFRAFEVCAASQGCMNNVTFGSEGSGYYETVAGGAGAGPEWNGRSGVHSHMTNTRITDPEILEKRYPVVLEQFSLRPNSGGAGKHRGGDGVIRKLLFRNKVVLSILTERRSTRPYGLHGGESGASGLNLLHRADGRVLNLGAKTTVNLEPGDVFCLYTPGGGGYGEKDERAAGNGAPVKKRRRFSETFSERGSVFEYRMAQEGV</sequence>
<evidence type="ECO:0008006" key="9">
    <source>
        <dbReference type="Google" id="ProtNLM"/>
    </source>
</evidence>
<dbReference type="InterPro" id="IPR003692">
    <property type="entry name" value="Hydantoinase_B"/>
</dbReference>
<organism evidence="7 8">
    <name type="scientific">Esox lucius</name>
    <name type="common">Northern pike</name>
    <dbReference type="NCBI Taxonomy" id="8010"/>
    <lineage>
        <taxon>Eukaryota</taxon>
        <taxon>Metazoa</taxon>
        <taxon>Chordata</taxon>
        <taxon>Craniata</taxon>
        <taxon>Vertebrata</taxon>
        <taxon>Euteleostomi</taxon>
        <taxon>Actinopterygii</taxon>
        <taxon>Neopterygii</taxon>
        <taxon>Teleostei</taxon>
        <taxon>Protacanthopterygii</taxon>
        <taxon>Esociformes</taxon>
        <taxon>Esocidae</taxon>
        <taxon>Esox</taxon>
    </lineage>
</organism>
<dbReference type="AlphaFoldDB" id="A0A6Q2ZAU6"/>
<feature type="region of interest" description="Disordered" evidence="2">
    <location>
        <begin position="786"/>
        <end position="809"/>
    </location>
</feature>
<evidence type="ECO:0000256" key="1">
    <source>
        <dbReference type="ARBA" id="ARBA00010403"/>
    </source>
</evidence>
<feature type="domain" description="Hydantoinase A/oxoprolinase" evidence="3">
    <location>
        <begin position="228"/>
        <end position="534"/>
    </location>
</feature>
<dbReference type="Proteomes" id="UP000265140">
    <property type="component" value="Chromosome 21"/>
</dbReference>
<evidence type="ECO:0000259" key="4">
    <source>
        <dbReference type="Pfam" id="PF02538"/>
    </source>
</evidence>
<dbReference type="GO" id="GO:0005829">
    <property type="term" value="C:cytosol"/>
    <property type="evidence" value="ECO:0007669"/>
    <property type="project" value="TreeGrafter"/>
</dbReference>
<evidence type="ECO:0000313" key="8">
    <source>
        <dbReference type="Proteomes" id="UP000265140"/>
    </source>
</evidence>
<gene>
    <name evidence="7" type="primary">OPLAH</name>
</gene>
<proteinExistence type="inferred from homology"/>
<reference evidence="8" key="1">
    <citation type="journal article" date="2014" name="PLoS ONE">
        <title>The genome and linkage map of the northern pike (Esox lucius): conserved synteny revealed between the salmonid sister group and the Neoteleostei.</title>
        <authorList>
            <person name="Rondeau E.B."/>
            <person name="Minkley D.R."/>
            <person name="Leong J.S."/>
            <person name="Messmer A.M."/>
            <person name="Jantzen J.R."/>
            <person name="von Schalburg K.R."/>
            <person name="Lemon C."/>
            <person name="Bird N.H."/>
            <person name="Koop B.F."/>
        </authorList>
    </citation>
    <scope>NUCLEOTIDE SEQUENCE</scope>
</reference>
<evidence type="ECO:0000259" key="5">
    <source>
        <dbReference type="Pfam" id="PF05378"/>
    </source>
</evidence>
<dbReference type="Pfam" id="PF01968">
    <property type="entry name" value="Hydantoinase_A"/>
    <property type="match status" value="1"/>
</dbReference>
<dbReference type="GeneTree" id="ENSGT00390000013463"/>
<feature type="domain" description="Acetophenone carboxylase-like C-terminal" evidence="6">
    <location>
        <begin position="550"/>
        <end position="715"/>
    </location>
</feature>
<evidence type="ECO:0000259" key="3">
    <source>
        <dbReference type="Pfam" id="PF01968"/>
    </source>
</evidence>
<dbReference type="InterPro" id="IPR008040">
    <property type="entry name" value="Hydant_A_N"/>
</dbReference>
<dbReference type="InterPro" id="IPR049517">
    <property type="entry name" value="ACX-like_C"/>
</dbReference>
<keyword evidence="8" id="KW-1185">Reference proteome</keyword>
<feature type="domain" description="Hydantoinase B/oxoprolinase" evidence="4">
    <location>
        <begin position="847"/>
        <end position="1225"/>
    </location>
</feature>
<dbReference type="InterPro" id="IPR045079">
    <property type="entry name" value="Oxoprolinase-like"/>
</dbReference>
<dbReference type="PANTHER" id="PTHR11365">
    <property type="entry name" value="5-OXOPROLINASE RELATED"/>
    <property type="match status" value="1"/>
</dbReference>
<dbReference type="GO" id="GO:0006749">
    <property type="term" value="P:glutathione metabolic process"/>
    <property type="evidence" value="ECO:0007669"/>
    <property type="project" value="TreeGrafter"/>
</dbReference>
<dbReference type="Ensembl" id="ENSELUT00000073511.2">
    <property type="protein sequence ID" value="ENSELUP00000074978.2"/>
    <property type="gene ID" value="ENSELUG00000015979.3"/>
</dbReference>
<dbReference type="Bgee" id="ENSELUG00000015979">
    <property type="expression patterns" value="Expressed in stomach and 14 other cell types or tissues"/>
</dbReference>
<evidence type="ECO:0000256" key="2">
    <source>
        <dbReference type="SAM" id="MobiDB-lite"/>
    </source>
</evidence>
<protein>
    <recommendedName>
        <fullName evidence="9">5-oxoprolinase, ATP-hydrolysing</fullName>
    </recommendedName>
</protein>
<evidence type="ECO:0000259" key="6">
    <source>
        <dbReference type="Pfam" id="PF19278"/>
    </source>
</evidence>
<dbReference type="InterPro" id="IPR002821">
    <property type="entry name" value="Hydantoinase_A"/>
</dbReference>